<gene>
    <name evidence="2" type="ORF">KC19_12G097200</name>
</gene>
<evidence type="ECO:0000256" key="1">
    <source>
        <dbReference type="SAM" id="Phobius"/>
    </source>
</evidence>
<evidence type="ECO:0000313" key="2">
    <source>
        <dbReference type="EMBL" id="KAG0554516.1"/>
    </source>
</evidence>
<keyword evidence="1" id="KW-1133">Transmembrane helix</keyword>
<sequence length="162" mass="18396">MAFRILISRVLLWAFWAMEGTFFHLASHTGVKSALQFLGLYYLASMINGAHADNLNEDFQSWAYAYRHIWELIRHVVKTAAIALVLDLLIFRGAYVVRRMFNYWSPVEEPNEGPNIEGQVEEPAAEAEPALPVYPFVEGNDFDAVMARAPVPGRRNSPLGWL</sequence>
<proteinExistence type="predicted"/>
<name>A0A8T0G5G3_CERPU</name>
<protein>
    <submittedName>
        <fullName evidence="2">Uncharacterized protein</fullName>
    </submittedName>
</protein>
<organism evidence="2 3">
    <name type="scientific">Ceratodon purpureus</name>
    <name type="common">Fire moss</name>
    <name type="synonym">Dicranum purpureum</name>
    <dbReference type="NCBI Taxonomy" id="3225"/>
    <lineage>
        <taxon>Eukaryota</taxon>
        <taxon>Viridiplantae</taxon>
        <taxon>Streptophyta</taxon>
        <taxon>Embryophyta</taxon>
        <taxon>Bryophyta</taxon>
        <taxon>Bryophytina</taxon>
        <taxon>Bryopsida</taxon>
        <taxon>Dicranidae</taxon>
        <taxon>Pseudoditrichales</taxon>
        <taxon>Ditrichaceae</taxon>
        <taxon>Ceratodon</taxon>
    </lineage>
</organism>
<feature type="transmembrane region" description="Helical" evidence="1">
    <location>
        <begin position="72"/>
        <end position="91"/>
    </location>
</feature>
<keyword evidence="1" id="KW-0472">Membrane</keyword>
<dbReference type="Proteomes" id="UP000822688">
    <property type="component" value="Chromosome 12"/>
</dbReference>
<comment type="caution">
    <text evidence="2">The sequence shown here is derived from an EMBL/GenBank/DDBJ whole genome shotgun (WGS) entry which is preliminary data.</text>
</comment>
<dbReference type="AlphaFoldDB" id="A0A8T0G5G3"/>
<evidence type="ECO:0000313" key="3">
    <source>
        <dbReference type="Proteomes" id="UP000822688"/>
    </source>
</evidence>
<reference evidence="2" key="1">
    <citation type="submission" date="2020-06" db="EMBL/GenBank/DDBJ databases">
        <title>WGS assembly of Ceratodon purpureus strain R40.</title>
        <authorList>
            <person name="Carey S.B."/>
            <person name="Jenkins J."/>
            <person name="Shu S."/>
            <person name="Lovell J.T."/>
            <person name="Sreedasyam A."/>
            <person name="Maumus F."/>
            <person name="Tiley G.P."/>
            <person name="Fernandez-Pozo N."/>
            <person name="Barry K."/>
            <person name="Chen C."/>
            <person name="Wang M."/>
            <person name="Lipzen A."/>
            <person name="Daum C."/>
            <person name="Saski C.A."/>
            <person name="Payton A.C."/>
            <person name="Mcbreen J.C."/>
            <person name="Conrad R.E."/>
            <person name="Kollar L.M."/>
            <person name="Olsson S."/>
            <person name="Huttunen S."/>
            <person name="Landis J.B."/>
            <person name="Wickett N.J."/>
            <person name="Johnson M.G."/>
            <person name="Rensing S.A."/>
            <person name="Grimwood J."/>
            <person name="Schmutz J."/>
            <person name="Mcdaniel S.F."/>
        </authorList>
    </citation>
    <scope>NUCLEOTIDE SEQUENCE</scope>
    <source>
        <strain evidence="2">R40</strain>
    </source>
</reference>
<keyword evidence="1" id="KW-0812">Transmembrane</keyword>
<keyword evidence="3" id="KW-1185">Reference proteome</keyword>
<accession>A0A8T0G5G3</accession>
<dbReference type="EMBL" id="CM026433">
    <property type="protein sequence ID" value="KAG0554516.1"/>
    <property type="molecule type" value="Genomic_DNA"/>
</dbReference>
<feature type="transmembrane region" description="Helical" evidence="1">
    <location>
        <begin position="6"/>
        <end position="26"/>
    </location>
</feature>